<gene>
    <name evidence="2" type="ORF">BLE401_12965</name>
</gene>
<comment type="similarity">
    <text evidence="1">Belongs to the CutA family.</text>
</comment>
<dbReference type="Pfam" id="PF03091">
    <property type="entry name" value="CutA1"/>
    <property type="match status" value="1"/>
</dbReference>
<dbReference type="GO" id="GO:0010038">
    <property type="term" value="P:response to metal ion"/>
    <property type="evidence" value="ECO:0007669"/>
    <property type="project" value="InterPro"/>
</dbReference>
<dbReference type="OrthoDB" id="37622at2"/>
<dbReference type="GO" id="GO:0005507">
    <property type="term" value="F:copper ion binding"/>
    <property type="evidence" value="ECO:0007669"/>
    <property type="project" value="TreeGrafter"/>
</dbReference>
<evidence type="ECO:0000313" key="3">
    <source>
        <dbReference type="Proteomes" id="UP000234271"/>
    </source>
</evidence>
<dbReference type="PANTHER" id="PTHR23419:SF8">
    <property type="entry name" value="FI09726P"/>
    <property type="match status" value="1"/>
</dbReference>
<dbReference type="EMBL" id="CP018889">
    <property type="protein sequence ID" value="AUI69510.1"/>
    <property type="molecule type" value="Genomic_DNA"/>
</dbReference>
<organism evidence="2 3">
    <name type="scientific">Beggiatoa leptomitoformis</name>
    <dbReference type="NCBI Taxonomy" id="288004"/>
    <lineage>
        <taxon>Bacteria</taxon>
        <taxon>Pseudomonadati</taxon>
        <taxon>Pseudomonadota</taxon>
        <taxon>Gammaproteobacteria</taxon>
        <taxon>Thiotrichales</taxon>
        <taxon>Thiotrichaceae</taxon>
        <taxon>Beggiatoa</taxon>
    </lineage>
</organism>
<dbReference type="Gene3D" id="3.30.70.120">
    <property type="match status" value="1"/>
</dbReference>
<dbReference type="KEGG" id="blep:AL038_11305"/>
<dbReference type="InterPro" id="IPR004323">
    <property type="entry name" value="Ion_tolerance_CutA"/>
</dbReference>
<proteinExistence type="inferred from homology"/>
<dbReference type="InterPro" id="IPR011322">
    <property type="entry name" value="N-reg_PII-like_a/b"/>
</dbReference>
<dbReference type="Proteomes" id="UP000234271">
    <property type="component" value="Chromosome"/>
</dbReference>
<dbReference type="InterPro" id="IPR015867">
    <property type="entry name" value="N-reg_PII/ATP_PRibTrfase_C"/>
</dbReference>
<protein>
    <submittedName>
        <fullName evidence="2">Divalent cation tolerance protein CutA</fullName>
    </submittedName>
</protein>
<dbReference type="RefSeq" id="WP_062152909.1">
    <property type="nucleotide sequence ID" value="NZ_CP012373.2"/>
</dbReference>
<accession>A0A2N9YG81</accession>
<keyword evidence="3" id="KW-1185">Reference proteome</keyword>
<dbReference type="PANTHER" id="PTHR23419">
    <property type="entry name" value="DIVALENT CATION TOLERANCE CUTA-RELATED"/>
    <property type="match status" value="1"/>
</dbReference>
<dbReference type="STRING" id="288004.AL038_11305"/>
<dbReference type="AlphaFoldDB" id="A0A2N9YG81"/>
<evidence type="ECO:0000256" key="1">
    <source>
        <dbReference type="ARBA" id="ARBA00010169"/>
    </source>
</evidence>
<sequence>METIEHVVLLNTCPSLDIAQTIAKTLVEEHLVACVSILPALQSVYLWEGTVQQEMEVLLMMKTRRLLYAQIEQVLQALHPYEIPELIMIPVVAGLPSYLQWINEVTQPLSFINN</sequence>
<evidence type="ECO:0000313" key="2">
    <source>
        <dbReference type="EMBL" id="AUI69510.1"/>
    </source>
</evidence>
<name>A0A2N9YG81_9GAMM</name>
<reference evidence="3" key="1">
    <citation type="submission" date="2016-12" db="EMBL/GenBank/DDBJ databases">
        <title>Complete Genome Sequence of Beggiatoa leptomitiformis D-401.</title>
        <authorList>
            <person name="Fomenkov A."/>
            <person name="Vincze T."/>
            <person name="Grabovich M."/>
            <person name="Anton B.P."/>
            <person name="Dubinina G."/>
            <person name="Orlova M."/>
            <person name="Belousova E."/>
            <person name="Roberts R.J."/>
        </authorList>
    </citation>
    <scope>NUCLEOTIDE SEQUENCE [LARGE SCALE GENOMIC DNA]</scope>
    <source>
        <strain evidence="3">D-401</strain>
    </source>
</reference>
<dbReference type="SUPFAM" id="SSF54913">
    <property type="entry name" value="GlnB-like"/>
    <property type="match status" value="1"/>
</dbReference>